<dbReference type="Proteomes" id="UP001306950">
    <property type="component" value="Unassembled WGS sequence"/>
</dbReference>
<proteinExistence type="predicted"/>
<evidence type="ECO:0000313" key="2">
    <source>
        <dbReference type="EMBL" id="MEF2968253.1"/>
    </source>
</evidence>
<sequence>MDRKFAWSRVSQLPMAMSGIFYAVSFNGISLPIFHNSISKPNCEMPLLP</sequence>
<keyword evidence="1" id="KW-1133">Transmembrane helix</keyword>
<evidence type="ECO:0000313" key="3">
    <source>
        <dbReference type="Proteomes" id="UP001306950"/>
    </source>
</evidence>
<protein>
    <submittedName>
        <fullName evidence="2">RAxF-45 family protein</fullName>
    </submittedName>
</protein>
<feature type="transmembrane region" description="Helical" evidence="1">
    <location>
        <begin position="12"/>
        <end position="34"/>
    </location>
</feature>
<organism evidence="2 3">
    <name type="scientific">Paenibacillus haidiansis</name>
    <dbReference type="NCBI Taxonomy" id="1574488"/>
    <lineage>
        <taxon>Bacteria</taxon>
        <taxon>Bacillati</taxon>
        <taxon>Bacillota</taxon>
        <taxon>Bacilli</taxon>
        <taxon>Bacillales</taxon>
        <taxon>Paenibacillaceae</taxon>
        <taxon>Paenibacillus</taxon>
    </lineage>
</organism>
<name>A0ABU7VY91_9BACL</name>
<accession>A0ABU7VY91</accession>
<evidence type="ECO:0000256" key="1">
    <source>
        <dbReference type="SAM" id="Phobius"/>
    </source>
</evidence>
<gene>
    <name evidence="2" type="ORF">V3851_20685</name>
</gene>
<keyword evidence="1" id="KW-0812">Transmembrane</keyword>
<dbReference type="EMBL" id="JAZHPZ010000013">
    <property type="protein sequence ID" value="MEF2968253.1"/>
    <property type="molecule type" value="Genomic_DNA"/>
</dbReference>
<reference evidence="2 3" key="1">
    <citation type="submission" date="2024-02" db="EMBL/GenBank/DDBJ databases">
        <title>A nitrogen-fixing paenibacillus bacterium.</title>
        <authorList>
            <person name="Zhang W.L."/>
            <person name="Chen S.F."/>
        </authorList>
    </citation>
    <scope>NUCLEOTIDE SEQUENCE [LARGE SCALE GENOMIC DNA]</scope>
    <source>
        <strain evidence="2 3">M1</strain>
    </source>
</reference>
<comment type="caution">
    <text evidence="2">The sequence shown here is derived from an EMBL/GenBank/DDBJ whole genome shotgun (WGS) entry which is preliminary data.</text>
</comment>
<dbReference type="InterPro" id="IPR048146">
    <property type="entry name" value="RAxF_45-like"/>
</dbReference>
<keyword evidence="3" id="KW-1185">Reference proteome</keyword>
<dbReference type="NCBIfam" id="NF041642">
    <property type="entry name" value="RAxF_45"/>
    <property type="match status" value="1"/>
</dbReference>
<dbReference type="RefSeq" id="WP_331848461.1">
    <property type="nucleotide sequence ID" value="NZ_JAZHPZ010000013.1"/>
</dbReference>
<keyword evidence="1" id="KW-0472">Membrane</keyword>